<keyword evidence="1" id="KW-0694">RNA-binding</keyword>
<dbReference type="GO" id="GO:0003723">
    <property type="term" value="F:RNA binding"/>
    <property type="evidence" value="ECO:0007669"/>
    <property type="project" value="UniProtKB-UniRule"/>
</dbReference>
<dbReference type="SUPFAM" id="SSF54768">
    <property type="entry name" value="dsRNA-binding domain-like"/>
    <property type="match status" value="2"/>
</dbReference>
<evidence type="ECO:0000256" key="1">
    <source>
        <dbReference type="PROSITE-ProRule" id="PRU00266"/>
    </source>
</evidence>
<dbReference type="Proteomes" id="UP000887563">
    <property type="component" value="Unplaced"/>
</dbReference>
<accession>A0A914LDP3</accession>
<feature type="region of interest" description="Disordered" evidence="2">
    <location>
        <begin position="374"/>
        <end position="402"/>
    </location>
</feature>
<sequence>MLSEPNKEAEGPGEGQTTAYEYYKRIVNELNLSGAFYRQKDVTQAAKDFITSTNKDPVSLLNIYSTISGEVPFKFFEYELVGRPDKNKFLIVSELDGQPIFGFPSASKKDAKKTCAVCILEKLYLEQRLNCLSSTGRKLKHPNRHPRPLPFTPVPKLDEDLGKISAEFYQQPLSVDPQMALFAEDVDFDGPIGPKLLEMKTEQNPMPLDYKDKEKYEDVRNRAFKLFCENAFWVELKLCEATIEKLNAAGMWHENWNSVAYVSQCIMRLNSWRIREMNEEQKQRQEETTEGFLIVRQEKSEQMEIKEPKKVELPEYFVFTLPYLPPRYACVALFDEGLFHGQISNSKSKAKACCAVVIAQNLIEKGWTNLGKKKVERPKSVKSRPTQKKRKKEPSEEDLVSIETNSSGIRPIEFQPYQFLLTLHPNENLDPRTHFLLATHASKNATVLLTEICAKYRLGALSYNEISEVGPSYALEYEENNNTRKVICINIVKSQRFIADAIISPYPIPGVPLEVLGGPLFQARGVPEKNKKNAKASASRAALDILVRKGTIQINEQNFDEFKTFVKALFFEDIPSMAQENIFNENVNRAEVIVSTNS</sequence>
<protein>
    <submittedName>
        <fullName evidence="5">DRBM domain-containing protein</fullName>
    </submittedName>
</protein>
<feature type="compositionally biased region" description="Basic residues" evidence="2">
    <location>
        <begin position="374"/>
        <end position="392"/>
    </location>
</feature>
<evidence type="ECO:0000313" key="5">
    <source>
        <dbReference type="WBParaSite" id="Minc3s00443g12399"/>
    </source>
</evidence>
<evidence type="ECO:0000259" key="3">
    <source>
        <dbReference type="PROSITE" id="PS50137"/>
    </source>
</evidence>
<evidence type="ECO:0000256" key="2">
    <source>
        <dbReference type="SAM" id="MobiDB-lite"/>
    </source>
</evidence>
<dbReference type="WBParaSite" id="Minc3s00443g12399">
    <property type="protein sequence ID" value="Minc3s00443g12399"/>
    <property type="gene ID" value="Minc3s00443g12399"/>
</dbReference>
<organism evidence="4 5">
    <name type="scientific">Meloidogyne incognita</name>
    <name type="common">Southern root-knot nematode worm</name>
    <name type="synonym">Oxyuris incognita</name>
    <dbReference type="NCBI Taxonomy" id="6306"/>
    <lineage>
        <taxon>Eukaryota</taxon>
        <taxon>Metazoa</taxon>
        <taxon>Ecdysozoa</taxon>
        <taxon>Nematoda</taxon>
        <taxon>Chromadorea</taxon>
        <taxon>Rhabditida</taxon>
        <taxon>Tylenchina</taxon>
        <taxon>Tylenchomorpha</taxon>
        <taxon>Tylenchoidea</taxon>
        <taxon>Meloidogynidae</taxon>
        <taxon>Meloidogyninae</taxon>
        <taxon>Meloidogyne</taxon>
        <taxon>Meloidogyne incognita group</taxon>
    </lineage>
</organism>
<reference evidence="5" key="1">
    <citation type="submission" date="2022-11" db="UniProtKB">
        <authorList>
            <consortium name="WormBaseParasite"/>
        </authorList>
    </citation>
    <scope>IDENTIFICATION</scope>
</reference>
<keyword evidence="4" id="KW-1185">Reference proteome</keyword>
<proteinExistence type="predicted"/>
<feature type="domain" description="DRBM" evidence="3">
    <location>
        <begin position="56"/>
        <end position="125"/>
    </location>
</feature>
<dbReference type="PROSITE" id="PS50137">
    <property type="entry name" value="DS_RBD"/>
    <property type="match status" value="1"/>
</dbReference>
<name>A0A914LDP3_MELIC</name>
<dbReference type="AlphaFoldDB" id="A0A914LDP3"/>
<evidence type="ECO:0000313" key="4">
    <source>
        <dbReference type="Proteomes" id="UP000887563"/>
    </source>
</evidence>
<dbReference type="Gene3D" id="3.30.160.20">
    <property type="match status" value="2"/>
</dbReference>
<dbReference type="InterPro" id="IPR014720">
    <property type="entry name" value="dsRBD_dom"/>
</dbReference>